<keyword evidence="1" id="KW-0805">Transcription regulation</keyword>
<dbReference type="Proteomes" id="UP000506160">
    <property type="component" value="Unassembled WGS sequence"/>
</dbReference>
<dbReference type="Gene3D" id="3.40.50.1360">
    <property type="match status" value="1"/>
</dbReference>
<evidence type="ECO:0000256" key="3">
    <source>
        <dbReference type="ARBA" id="ARBA00023163"/>
    </source>
</evidence>
<organism evidence="5 6">
    <name type="scientific">Candidatus Schmidhempelia bombi str. Bimp</name>
    <dbReference type="NCBI Taxonomy" id="1387197"/>
    <lineage>
        <taxon>Bacteria</taxon>
        <taxon>Pseudomonadati</taxon>
        <taxon>Pseudomonadota</taxon>
        <taxon>Gammaproteobacteria</taxon>
        <taxon>Orbales</taxon>
        <taxon>Orbaceae</taxon>
        <taxon>Candidatus Schmidhempelia</taxon>
    </lineage>
</organism>
<dbReference type="GO" id="GO:0003700">
    <property type="term" value="F:DNA-binding transcription factor activity"/>
    <property type="evidence" value="ECO:0007669"/>
    <property type="project" value="InterPro"/>
</dbReference>
<evidence type="ECO:0000256" key="2">
    <source>
        <dbReference type="ARBA" id="ARBA00023125"/>
    </source>
</evidence>
<feature type="domain" description="HTH deoR-type" evidence="4">
    <location>
        <begin position="4"/>
        <end position="57"/>
    </location>
</feature>
<gene>
    <name evidence="5" type="primary">deoR</name>
    <name evidence="5" type="ORF">O970_04050</name>
</gene>
<dbReference type="PROSITE" id="PS00894">
    <property type="entry name" value="HTH_DEOR_1"/>
    <property type="match status" value="1"/>
</dbReference>
<dbReference type="PROSITE" id="PS51000">
    <property type="entry name" value="HTH_DEOR_2"/>
    <property type="match status" value="1"/>
</dbReference>
<proteinExistence type="predicted"/>
<evidence type="ECO:0000313" key="6">
    <source>
        <dbReference type="Proteomes" id="UP000506160"/>
    </source>
</evidence>
<dbReference type="NCBIfam" id="NF007961">
    <property type="entry name" value="PRK10681.1"/>
    <property type="match status" value="1"/>
</dbReference>
<dbReference type="InterPro" id="IPR050313">
    <property type="entry name" value="Carb_Metab_HTH_regulators"/>
</dbReference>
<evidence type="ECO:0000259" key="4">
    <source>
        <dbReference type="PROSITE" id="PS51000"/>
    </source>
</evidence>
<keyword evidence="3" id="KW-0804">Transcription</keyword>
<dbReference type="AlphaFoldDB" id="A0AB94ID62"/>
<sequence>MRKRRDRIQKLVELLKSAETLHLKEAARLLAVSEMTLRRDVNDSGAFPVNLLGGYLMLATEQKQGMHYFISDQQQHHVEAKQHIGKLAASLIEENDTVFFDCGTTTPHIIDHIDDYLSFTAICYSLNVCLALQKKKYCKVILCGGQFMETNAIFTSITPNSPLDVLCPSKAFISAAGISIKGVTCFNLQEVNWKNRAMARSYQNILVVDHSKFDAQQAAYIGSLADFDLMISDNVPDNYHSYCQKNHITVLT</sequence>
<dbReference type="GO" id="GO:0003677">
    <property type="term" value="F:DNA binding"/>
    <property type="evidence" value="ECO:0007669"/>
    <property type="project" value="UniProtKB-KW"/>
</dbReference>
<dbReference type="InterPro" id="IPR001034">
    <property type="entry name" value="DeoR_HTH"/>
</dbReference>
<dbReference type="InterPro" id="IPR037171">
    <property type="entry name" value="NagB/RpiA_transferase-like"/>
</dbReference>
<dbReference type="InterPro" id="IPR018356">
    <property type="entry name" value="Tscrpt_reg_HTH_DeoR_CS"/>
</dbReference>
<dbReference type="EMBL" id="AWGA01000043">
    <property type="protein sequence ID" value="TEA27362.1"/>
    <property type="molecule type" value="Genomic_DNA"/>
</dbReference>
<dbReference type="PANTHER" id="PTHR30363:SF8">
    <property type="entry name" value="DEOXYRIBOSE OPERON REPRESSOR"/>
    <property type="match status" value="1"/>
</dbReference>
<keyword evidence="2 5" id="KW-0238">DNA-binding</keyword>
<dbReference type="Pfam" id="PF00455">
    <property type="entry name" value="DeoRC"/>
    <property type="match status" value="1"/>
</dbReference>
<reference evidence="5 6" key="1">
    <citation type="journal article" date="2014" name="Appl. Environ. Microbiol.">
        <title>Genomic features of a bumble bee symbiont reflect its host environment.</title>
        <authorList>
            <person name="Martinson V.G."/>
            <person name="Magoc T."/>
            <person name="Koch H."/>
            <person name="Salzberg S.L."/>
            <person name="Moran N.A."/>
        </authorList>
    </citation>
    <scope>NUCLEOTIDE SEQUENCE [LARGE SCALE GENOMIC DNA]</scope>
    <source>
        <strain evidence="5 6">Bimp</strain>
    </source>
</reference>
<protein>
    <submittedName>
        <fullName evidence="5">DNA-binding transcriptional repressor DeoR</fullName>
    </submittedName>
</protein>
<dbReference type="RefSeq" id="WP_024495880.1">
    <property type="nucleotide sequence ID" value="NZ_AWGA01000043.1"/>
</dbReference>
<dbReference type="PANTHER" id="PTHR30363">
    <property type="entry name" value="HTH-TYPE TRANSCRIPTIONAL REGULATOR SRLR-RELATED"/>
    <property type="match status" value="1"/>
</dbReference>
<keyword evidence="6" id="KW-1185">Reference proteome</keyword>
<accession>A0AB94ID62</accession>
<name>A0AB94ID62_9GAMM</name>
<dbReference type="SUPFAM" id="SSF100950">
    <property type="entry name" value="NagB/RpiA/CoA transferase-like"/>
    <property type="match status" value="1"/>
</dbReference>
<evidence type="ECO:0000256" key="1">
    <source>
        <dbReference type="ARBA" id="ARBA00023015"/>
    </source>
</evidence>
<comment type="caution">
    <text evidence="5">The sequence shown here is derived from an EMBL/GenBank/DDBJ whole genome shotgun (WGS) entry which is preliminary data.</text>
</comment>
<dbReference type="Pfam" id="PF08220">
    <property type="entry name" value="HTH_DeoR"/>
    <property type="match status" value="1"/>
</dbReference>
<evidence type="ECO:0000313" key="5">
    <source>
        <dbReference type="EMBL" id="TEA27362.1"/>
    </source>
</evidence>
<dbReference type="SMART" id="SM01134">
    <property type="entry name" value="DeoRC"/>
    <property type="match status" value="1"/>
</dbReference>
<dbReference type="SMART" id="SM00420">
    <property type="entry name" value="HTH_DEOR"/>
    <property type="match status" value="1"/>
</dbReference>
<dbReference type="InterPro" id="IPR014036">
    <property type="entry name" value="DeoR-like_C"/>
</dbReference>